<dbReference type="AlphaFoldDB" id="A0A4C1TSV5"/>
<evidence type="ECO:0000313" key="1">
    <source>
        <dbReference type="EMBL" id="GBP16984.1"/>
    </source>
</evidence>
<protein>
    <submittedName>
        <fullName evidence="1">Uncharacterized protein</fullName>
    </submittedName>
</protein>
<reference evidence="1 2" key="1">
    <citation type="journal article" date="2019" name="Commun. Biol.">
        <title>The bagworm genome reveals a unique fibroin gene that provides high tensile strength.</title>
        <authorList>
            <person name="Kono N."/>
            <person name="Nakamura H."/>
            <person name="Ohtoshi R."/>
            <person name="Tomita M."/>
            <person name="Numata K."/>
            <person name="Arakawa K."/>
        </authorList>
    </citation>
    <scope>NUCLEOTIDE SEQUENCE [LARGE SCALE GENOMIC DNA]</scope>
</reference>
<proteinExistence type="predicted"/>
<comment type="caution">
    <text evidence="1">The sequence shown here is derived from an EMBL/GenBank/DDBJ whole genome shotgun (WGS) entry which is preliminary data.</text>
</comment>
<dbReference type="Proteomes" id="UP000299102">
    <property type="component" value="Unassembled WGS sequence"/>
</dbReference>
<name>A0A4C1TSV5_EUMVA</name>
<evidence type="ECO:0000313" key="2">
    <source>
        <dbReference type="Proteomes" id="UP000299102"/>
    </source>
</evidence>
<gene>
    <name evidence="1" type="ORF">EVAR_101998_1</name>
</gene>
<organism evidence="1 2">
    <name type="scientific">Eumeta variegata</name>
    <name type="common">Bagworm moth</name>
    <name type="synonym">Eumeta japonica</name>
    <dbReference type="NCBI Taxonomy" id="151549"/>
    <lineage>
        <taxon>Eukaryota</taxon>
        <taxon>Metazoa</taxon>
        <taxon>Ecdysozoa</taxon>
        <taxon>Arthropoda</taxon>
        <taxon>Hexapoda</taxon>
        <taxon>Insecta</taxon>
        <taxon>Pterygota</taxon>
        <taxon>Neoptera</taxon>
        <taxon>Endopterygota</taxon>
        <taxon>Lepidoptera</taxon>
        <taxon>Glossata</taxon>
        <taxon>Ditrysia</taxon>
        <taxon>Tineoidea</taxon>
        <taxon>Psychidae</taxon>
        <taxon>Oiketicinae</taxon>
        <taxon>Eumeta</taxon>
    </lineage>
</organism>
<sequence length="121" mass="14304">MKTGPRRRDWGDKGTKLANEKFRRPKIMETCLRRRTSYLRELLLLTLNRDLDPSLFMLRQFLKRRLNPLRIHSFVALDNGFVAVWAEIMDSMDFLLVYSARASHVAAVVQLRRMHQNSCNL</sequence>
<accession>A0A4C1TSV5</accession>
<dbReference type="EMBL" id="BGZK01000083">
    <property type="protein sequence ID" value="GBP16984.1"/>
    <property type="molecule type" value="Genomic_DNA"/>
</dbReference>
<keyword evidence="2" id="KW-1185">Reference proteome</keyword>